<protein>
    <submittedName>
        <fullName evidence="2">Uncharacterized protein</fullName>
    </submittedName>
</protein>
<name>K2PMX3_9FLAO</name>
<dbReference type="OrthoDB" id="7061055at2"/>
<keyword evidence="3" id="KW-1185">Reference proteome</keyword>
<comment type="caution">
    <text evidence="2">The sequence shown here is derived from an EMBL/GenBank/DDBJ whole genome shotgun (WGS) entry which is preliminary data.</text>
</comment>
<evidence type="ECO:0000313" key="2">
    <source>
        <dbReference type="EMBL" id="EKF53840.1"/>
    </source>
</evidence>
<feature type="compositionally biased region" description="Basic residues" evidence="1">
    <location>
        <begin position="454"/>
        <end position="470"/>
    </location>
</feature>
<evidence type="ECO:0000256" key="1">
    <source>
        <dbReference type="SAM" id="MobiDB-lite"/>
    </source>
</evidence>
<dbReference type="RefSeq" id="WP_008992926.1">
    <property type="nucleotide sequence ID" value="NZ_AMSG01000051.1"/>
</dbReference>
<feature type="compositionally biased region" description="Basic and acidic residues" evidence="1">
    <location>
        <begin position="426"/>
        <end position="439"/>
    </location>
</feature>
<dbReference type="eggNOG" id="ENOG502Z7X3">
    <property type="taxonomic scope" value="Bacteria"/>
</dbReference>
<evidence type="ECO:0000313" key="3">
    <source>
        <dbReference type="Proteomes" id="UP000007364"/>
    </source>
</evidence>
<organism evidence="2 3">
    <name type="scientific">Galbibacter marinus</name>
    <dbReference type="NCBI Taxonomy" id="555500"/>
    <lineage>
        <taxon>Bacteria</taxon>
        <taxon>Pseudomonadati</taxon>
        <taxon>Bacteroidota</taxon>
        <taxon>Flavobacteriia</taxon>
        <taxon>Flavobacteriales</taxon>
        <taxon>Flavobacteriaceae</taxon>
        <taxon>Galbibacter</taxon>
    </lineage>
</organism>
<dbReference type="STRING" id="555500.I215_15522"/>
<accession>K2PMX3</accession>
<dbReference type="PATRIC" id="fig|555500.3.peg.3196"/>
<feature type="region of interest" description="Disordered" evidence="1">
    <location>
        <begin position="426"/>
        <end position="470"/>
    </location>
</feature>
<sequence length="470" mass="54776">MTTGKNLHKNLESFLRHIDAIRDTLPMTMLLIQPYNKKANDDFSKFLNENVEEIEDDNGKKRLLVKADESKKFETLERNASTSALAGKIIPESLFVSLISQYDAFLTRLLRAIYEIKPDVLNGSERNLTFSQLVEMDTVENARDYIIDKEIDTVLRKSHSEQFDYLEKLLGMKLREKLPIWQTFIEITERRNLLVHCDGVVSNQYVKNCKEHKCQIDKIKVGQRLGIEPKYFTNAYKCLYEIATKLTHTIWRKLLISDLKDADRELNDVCFHLINTNSFELADILLEFGCNQKRHFNDSLKNVFIVNGSLSKYLQEKKEEAKQILDKKDWSASSDDFKLAYAVLTDDYEIAYEMMLKIGDNGDVDKSDYKQWPLFNKIREEEKFKETYKEIFKEEYSVMETPMKPIQELINKEIKKNKELKEKTVKKVDSAKELKEKESTTPNNGYKQLGAKGNKQKAKPKAKVNAKPKS</sequence>
<proteinExistence type="predicted"/>
<reference evidence="2 3" key="1">
    <citation type="journal article" date="2012" name="J. Bacteriol.">
        <title>Genome Sequence of Galbibacter marinum Type Strain ck-I2-15.</title>
        <authorList>
            <person name="Lai Q."/>
            <person name="Li C."/>
            <person name="Shao Z."/>
        </authorList>
    </citation>
    <scope>NUCLEOTIDE SEQUENCE [LARGE SCALE GENOMIC DNA]</scope>
    <source>
        <strain evidence="3">ck-I2-15</strain>
    </source>
</reference>
<dbReference type="Proteomes" id="UP000007364">
    <property type="component" value="Unassembled WGS sequence"/>
</dbReference>
<dbReference type="EMBL" id="AMSG01000051">
    <property type="protein sequence ID" value="EKF53840.1"/>
    <property type="molecule type" value="Genomic_DNA"/>
</dbReference>
<gene>
    <name evidence="2" type="ORF">I215_15522</name>
</gene>
<dbReference type="AlphaFoldDB" id="K2PMX3"/>